<sequence>MSIESVMPSSHLILCRPLLLLPSIFPSIRVFSNESALRIRQPKYWSFSFNISPSNEHPGLISFRMDWLDLLAVQGTLKSLLQHHSSKASILQRSAFFVVQLSHPYMTTGKTIALTRRTFVGKVMSLLFNMLPRFVTTLLPRSKRLLISWLQSPSTVILEPRKIKSATVSTVSPSICHEGMGPDAMILVFGMFSFKPTFALSSFTFIKRLFSSSSFSALRVVSSAYLRLLIFLPAILIPTCASSSPASLMMTV</sequence>
<accession>A0AC59YG27</accession>
<reference evidence="1" key="1">
    <citation type="submission" date="2023-05" db="EMBL/GenBank/DDBJ databases">
        <authorList>
            <consortium name="ELIXIR-Norway"/>
        </authorList>
    </citation>
    <scope>NUCLEOTIDE SEQUENCE</scope>
</reference>
<reference evidence="1" key="2">
    <citation type="submission" date="2025-03" db="EMBL/GenBank/DDBJ databases">
        <authorList>
            <consortium name="ELIXIR-Norway"/>
            <consortium name="Elixir Norway"/>
        </authorList>
    </citation>
    <scope>NUCLEOTIDE SEQUENCE</scope>
</reference>
<dbReference type="EMBL" id="OX596099">
    <property type="protein sequence ID" value="CAM9669031.1"/>
    <property type="molecule type" value="Genomic_DNA"/>
</dbReference>
<protein>
    <submittedName>
        <fullName evidence="1">Uncharacterized protein</fullName>
    </submittedName>
</protein>
<proteinExistence type="predicted"/>
<evidence type="ECO:0000313" key="1">
    <source>
        <dbReference type="EMBL" id="CAM9669031.1"/>
    </source>
</evidence>
<evidence type="ECO:0000313" key="2">
    <source>
        <dbReference type="Proteomes" id="UP001162501"/>
    </source>
</evidence>
<organism evidence="1 2">
    <name type="scientific">Rangifer tarandus platyrhynchus</name>
    <name type="common">Svalbard reindeer</name>
    <dbReference type="NCBI Taxonomy" id="3082113"/>
    <lineage>
        <taxon>Eukaryota</taxon>
        <taxon>Metazoa</taxon>
        <taxon>Chordata</taxon>
        <taxon>Craniata</taxon>
        <taxon>Vertebrata</taxon>
        <taxon>Euteleostomi</taxon>
        <taxon>Mammalia</taxon>
        <taxon>Eutheria</taxon>
        <taxon>Laurasiatheria</taxon>
        <taxon>Artiodactyla</taxon>
        <taxon>Ruminantia</taxon>
        <taxon>Pecora</taxon>
        <taxon>Cervidae</taxon>
        <taxon>Odocoileinae</taxon>
        <taxon>Rangifer</taxon>
    </lineage>
</organism>
<dbReference type="Proteomes" id="UP001162501">
    <property type="component" value="Chromosome 15"/>
</dbReference>
<gene>
    <name evidence="1" type="ORF">MRATA1EN22A_LOCUS5762</name>
</gene>
<name>A0AC59YG27_RANTA</name>